<dbReference type="KEGG" id="vg:29059313"/>
<dbReference type="GO" id="GO:0003677">
    <property type="term" value="F:DNA binding"/>
    <property type="evidence" value="ECO:0007669"/>
    <property type="project" value="InterPro"/>
</dbReference>
<feature type="domain" description="HTH psq-type" evidence="1">
    <location>
        <begin position="8"/>
        <end position="46"/>
    </location>
</feature>
<reference evidence="2 3" key="1">
    <citation type="submission" date="2016-04" db="EMBL/GenBank/DDBJ databases">
        <title>Comparative genomics of Morganella phages MP1 and MP2 define new clades among the T4 and T7-like Viruses.</title>
        <authorList>
            <person name="Pinto G."/>
            <person name="Oliveira A."/>
            <person name="Malgorzata L."/>
            <person name="Kropinski A."/>
            <person name="Azeredo J."/>
        </authorList>
    </citation>
    <scope>NUCLEOTIDE SEQUENCE [LARGE SCALE GENOMIC DNA]</scope>
</reference>
<dbReference type="Proteomes" id="UP000203816">
    <property type="component" value="Segment"/>
</dbReference>
<proteinExistence type="predicted"/>
<dbReference type="InterPro" id="IPR007889">
    <property type="entry name" value="HTH_Psq"/>
</dbReference>
<dbReference type="Pfam" id="PF04218">
    <property type="entry name" value="CENP-B_N"/>
    <property type="match status" value="1"/>
</dbReference>
<evidence type="ECO:0000313" key="3">
    <source>
        <dbReference type="Proteomes" id="UP000203816"/>
    </source>
</evidence>
<keyword evidence="3" id="KW-1185">Reference proteome</keyword>
<name>A0A192YA40_9CAUD</name>
<dbReference type="GeneID" id="29059313"/>
<dbReference type="EMBL" id="KX078569">
    <property type="protein sequence ID" value="ANM46422.1"/>
    <property type="molecule type" value="Genomic_DNA"/>
</dbReference>
<dbReference type="RefSeq" id="YP_009280128.1">
    <property type="nucleotide sequence ID" value="NC_031020.1"/>
</dbReference>
<gene>
    <name evidence="2" type="ORF">MP1_gp0270</name>
</gene>
<organism evidence="2 3">
    <name type="scientific">Morganella phage vB_MmoM_MP1</name>
    <dbReference type="NCBI Taxonomy" id="1852628"/>
    <lineage>
        <taxon>Viruses</taxon>
        <taxon>Duplodnaviria</taxon>
        <taxon>Heunggongvirae</taxon>
        <taxon>Uroviricota</taxon>
        <taxon>Caudoviricetes</taxon>
        <taxon>Pantevenvirales</taxon>
        <taxon>Straboviridae</taxon>
        <taxon>Gualtarvirus</taxon>
        <taxon>Gualtarvirus mp1</taxon>
    </lineage>
</organism>
<evidence type="ECO:0000313" key="2">
    <source>
        <dbReference type="EMBL" id="ANM46422.1"/>
    </source>
</evidence>
<sequence>MTVQILNENQKSNVVEYRKEGMSLAAIGRIYDVSADTISRVLKEREARPANGTVHKGDYKIPEGTTVKMEDLIVRKIVIAPGYGTVECDDVFIHDGKWITDWTDIYNENDEYIDETDTYVEGTLFCSDIAYNGTNVHYRHSGPKTEFEDFVKKVVVPAREVPVWNANKKFISITVGENTYNADNTAPNFVQALELLAQSVSVSEVEALDLIYEALDLINIERAITSYVKGDMEITGGELFYKGLPIRNGVVDRIIQSMQNGEDFEFYIPFLENLLMNPSRKAVMRLYDFLVANDIKITEDGHFIGWKVVRKDYTDWHSGQFDNSPGQLVTMERNQVDEDDNRTCSSGLHVCSKSYIKHFGGSSSRIVSVKVHPRDVVSIPTDYADSKMRTCGYLVLEDMTDKM</sequence>
<protein>
    <submittedName>
        <fullName evidence="2">RIIB protector from prophage-induced early lysis</fullName>
    </submittedName>
</protein>
<accession>A0A192YA40</accession>
<dbReference type="OrthoDB" id="11002at10239"/>
<evidence type="ECO:0000259" key="1">
    <source>
        <dbReference type="Pfam" id="PF04218"/>
    </source>
</evidence>